<organism evidence="3 4">
    <name type="scientific">Bifidobacterium canis</name>
    <dbReference type="NCBI Taxonomy" id="2610880"/>
    <lineage>
        <taxon>Bacteria</taxon>
        <taxon>Bacillati</taxon>
        <taxon>Actinomycetota</taxon>
        <taxon>Actinomycetes</taxon>
        <taxon>Bifidobacteriales</taxon>
        <taxon>Bifidobacteriaceae</taxon>
        <taxon>Bifidobacterium</taxon>
    </lineage>
</organism>
<dbReference type="GO" id="GO:0004190">
    <property type="term" value="F:aspartic-type endopeptidase activity"/>
    <property type="evidence" value="ECO:0007669"/>
    <property type="project" value="InterPro"/>
</dbReference>
<name>A0A7K1J323_9BIFI</name>
<comment type="caution">
    <text evidence="3">The sequence shown here is derived from an EMBL/GenBank/DDBJ whole genome shotgun (WGS) entry which is preliminary data.</text>
</comment>
<feature type="domain" description="Prepilin type IV endopeptidase peptidase" evidence="2">
    <location>
        <begin position="7"/>
        <end position="110"/>
    </location>
</feature>
<dbReference type="AlphaFoldDB" id="A0A7K1J323"/>
<reference evidence="3 4" key="1">
    <citation type="submission" date="2019-09" db="EMBL/GenBank/DDBJ databases">
        <title>Bifidobacterium canis sp. nov., isolated from the digestive tract of German Shepherd dog puppy.</title>
        <authorList>
            <person name="Bunesova V."/>
        </authorList>
    </citation>
    <scope>NUCLEOTIDE SEQUENCE [LARGE SCALE GENOMIC DNA]</scope>
    <source>
        <strain evidence="3 4">GSD1FS</strain>
    </source>
</reference>
<dbReference type="Proteomes" id="UP000487882">
    <property type="component" value="Unassembled WGS sequence"/>
</dbReference>
<dbReference type="GO" id="GO:0016020">
    <property type="term" value="C:membrane"/>
    <property type="evidence" value="ECO:0007669"/>
    <property type="project" value="InterPro"/>
</dbReference>
<protein>
    <submittedName>
        <fullName evidence="3">Permease</fullName>
    </submittedName>
</protein>
<keyword evidence="4" id="KW-1185">Reference proteome</keyword>
<evidence type="ECO:0000256" key="1">
    <source>
        <dbReference type="SAM" id="Phobius"/>
    </source>
</evidence>
<dbReference type="RefSeq" id="WP_196424993.1">
    <property type="nucleotide sequence ID" value="NZ_WNLP01000001.1"/>
</dbReference>
<feature type="transmembrane region" description="Helical" evidence="1">
    <location>
        <begin position="26"/>
        <end position="45"/>
    </location>
</feature>
<accession>A0A7K1J323</accession>
<keyword evidence="1" id="KW-1133">Transmembrane helix</keyword>
<proteinExistence type="predicted"/>
<dbReference type="InterPro" id="IPR000045">
    <property type="entry name" value="Prepilin_IV_endopep_pep"/>
</dbReference>
<dbReference type="Pfam" id="PF01478">
    <property type="entry name" value="Peptidase_A24"/>
    <property type="match status" value="1"/>
</dbReference>
<evidence type="ECO:0000313" key="3">
    <source>
        <dbReference type="EMBL" id="MUH59053.1"/>
    </source>
</evidence>
<evidence type="ECO:0000313" key="4">
    <source>
        <dbReference type="Proteomes" id="UP000487882"/>
    </source>
</evidence>
<keyword evidence="1" id="KW-0472">Membrane</keyword>
<gene>
    <name evidence="3" type="ORF">GSD1FS_0365</name>
</gene>
<sequence>MYTPSLVCGLAICCTDMRRRRVPRRWIVVTIMLQTVLFTVLACLTSDFAPLWRALALMLAGMGIQLCIALLAPKRCLGFGDVTTSALACLTVGHVGFMAFLFWWLLTGLIGMAWMAVWMLCGRLFQHRARGRSDTRVPFVPVLVASGILAVLCTP</sequence>
<feature type="transmembrane region" description="Helical" evidence="1">
    <location>
        <begin position="51"/>
        <end position="72"/>
    </location>
</feature>
<dbReference type="Gene3D" id="1.20.120.1220">
    <property type="match status" value="1"/>
</dbReference>
<feature type="transmembrane region" description="Helical" evidence="1">
    <location>
        <begin position="79"/>
        <end position="97"/>
    </location>
</feature>
<dbReference type="EMBL" id="WNLP01000001">
    <property type="protein sequence ID" value="MUH59053.1"/>
    <property type="molecule type" value="Genomic_DNA"/>
</dbReference>
<feature type="transmembrane region" description="Helical" evidence="1">
    <location>
        <begin position="137"/>
        <end position="154"/>
    </location>
</feature>
<evidence type="ECO:0000259" key="2">
    <source>
        <dbReference type="Pfam" id="PF01478"/>
    </source>
</evidence>
<keyword evidence="1" id="KW-0812">Transmembrane</keyword>
<feature type="transmembrane region" description="Helical" evidence="1">
    <location>
        <begin position="103"/>
        <end position="125"/>
    </location>
</feature>